<keyword evidence="8" id="KW-1185">Reference proteome</keyword>
<organism evidence="7 8">
    <name type="scientific">Pyronema omphalodes (strain CBS 100304)</name>
    <name type="common">Pyronema confluens</name>
    <dbReference type="NCBI Taxonomy" id="1076935"/>
    <lineage>
        <taxon>Eukaryota</taxon>
        <taxon>Fungi</taxon>
        <taxon>Dikarya</taxon>
        <taxon>Ascomycota</taxon>
        <taxon>Pezizomycotina</taxon>
        <taxon>Pezizomycetes</taxon>
        <taxon>Pezizales</taxon>
        <taxon>Pyronemataceae</taxon>
        <taxon>Pyronema</taxon>
    </lineage>
</organism>
<sequence length="609" mass="69168">MSSSSRLPPCRDLRGANLPGDTGAIRIPLIARPFYKPPSNRQLPSAKDFPSIDEPPPSVYTVDHLPPPSLISKILDSFYTCSGTLFYICTREQSFELFRSLYWSDCQRTKPALAEICAIAAVGCQYDADGVSNEHRRAFFDTAKIYIDDVVEMSELRAMRLYALCGMYSIMDKRIAAWSYVAAGLKIAQSMGLHKREDEKKLFLENERISWRKNWRTLKFLESWLVGTIGRIPDADHNATPDSIEDLNTSVATDIVENGNRAPKPMVVDVDVMQSELGKIGFIATDIVRNVYAAEKVSIKLIDENMAKLEKWHRELPQYMRFGRVLDENTDQVLVLKPKGEVWDEKAHGGTKQEAIHYMGVCIQAAENVARIVGCLYDEQGLFKRCWMIINQTFNSLALMLFHVVQKRRHKRPIEEYMEHTRFASKCVKVLLFCSTHDNLAHAYLQTFAPYAQFFNFSEDLDLQNVSRELSKYSPKAGDVNSSPVATRGDSPPTIEGLVSSELTEEQLEALAIHLLDIIQKPFGGEGRVDLCPQLLLKPTMTDSEAQHARFWNSRGFKVPAWNRDQPRQGKLPLKRLYEGDKVYGEPSKAAQGKKRKVDDIEAFFKRVI</sequence>
<dbReference type="EMBL" id="HF936168">
    <property type="protein sequence ID" value="CCX15419.1"/>
    <property type="molecule type" value="Genomic_DNA"/>
</dbReference>
<dbReference type="CDD" id="cd12148">
    <property type="entry name" value="fungal_TF_MHR"/>
    <property type="match status" value="1"/>
</dbReference>
<evidence type="ECO:0000256" key="2">
    <source>
        <dbReference type="ARBA" id="ARBA00022723"/>
    </source>
</evidence>
<comment type="subcellular location">
    <subcellularLocation>
        <location evidence="1">Nucleus</location>
    </subcellularLocation>
</comment>
<evidence type="ECO:0000259" key="6">
    <source>
        <dbReference type="Pfam" id="PF04082"/>
    </source>
</evidence>
<dbReference type="OMA" id="RIVEYCA"/>
<dbReference type="Pfam" id="PF04082">
    <property type="entry name" value="Fungal_trans"/>
    <property type="match status" value="1"/>
</dbReference>
<evidence type="ECO:0000313" key="8">
    <source>
        <dbReference type="Proteomes" id="UP000018144"/>
    </source>
</evidence>
<evidence type="ECO:0000256" key="4">
    <source>
        <dbReference type="ARBA" id="ARBA00023242"/>
    </source>
</evidence>
<keyword evidence="3" id="KW-0238">DNA-binding</keyword>
<dbReference type="GO" id="GO:0003700">
    <property type="term" value="F:DNA-binding transcription factor activity"/>
    <property type="evidence" value="ECO:0007669"/>
    <property type="project" value="InterPro"/>
</dbReference>
<evidence type="ECO:0000256" key="3">
    <source>
        <dbReference type="ARBA" id="ARBA00023125"/>
    </source>
</evidence>
<protein>
    <submittedName>
        <fullName evidence="7">Similar to Uncharacterized transcriptional regulatory protein C3C7.04 acc. no. O14130</fullName>
    </submittedName>
</protein>
<name>U4LAP5_PYROM</name>
<feature type="region of interest" description="Disordered" evidence="5">
    <location>
        <begin position="474"/>
        <end position="493"/>
    </location>
</feature>
<dbReference type="STRING" id="1076935.U4LAP5"/>
<evidence type="ECO:0000256" key="5">
    <source>
        <dbReference type="SAM" id="MobiDB-lite"/>
    </source>
</evidence>
<dbReference type="Proteomes" id="UP000018144">
    <property type="component" value="Unassembled WGS sequence"/>
</dbReference>
<evidence type="ECO:0000256" key="1">
    <source>
        <dbReference type="ARBA" id="ARBA00004123"/>
    </source>
</evidence>
<reference evidence="7 8" key="1">
    <citation type="journal article" date="2013" name="PLoS Genet.">
        <title>The genome and development-dependent transcriptomes of Pyronema confluens: a window into fungal evolution.</title>
        <authorList>
            <person name="Traeger S."/>
            <person name="Altegoer F."/>
            <person name="Freitag M."/>
            <person name="Gabaldon T."/>
            <person name="Kempken F."/>
            <person name="Kumar A."/>
            <person name="Marcet-Houben M."/>
            <person name="Poggeler S."/>
            <person name="Stajich J.E."/>
            <person name="Nowrousian M."/>
        </authorList>
    </citation>
    <scope>NUCLEOTIDE SEQUENCE [LARGE SCALE GENOMIC DNA]</scope>
    <source>
        <strain evidence="8">CBS 100304</strain>
        <tissue evidence="7">Vegetative mycelium</tissue>
    </source>
</reference>
<dbReference type="eggNOG" id="ENOG502S6G9">
    <property type="taxonomic scope" value="Eukaryota"/>
</dbReference>
<keyword evidence="2" id="KW-0479">Metal-binding</keyword>
<feature type="domain" description="Xylanolytic transcriptional activator regulatory" evidence="6">
    <location>
        <begin position="79"/>
        <end position="217"/>
    </location>
</feature>
<dbReference type="InterPro" id="IPR050987">
    <property type="entry name" value="AtrR-like"/>
</dbReference>
<keyword evidence="4" id="KW-0539">Nucleus</keyword>
<dbReference type="GO" id="GO:0006351">
    <property type="term" value="P:DNA-templated transcription"/>
    <property type="evidence" value="ECO:0007669"/>
    <property type="project" value="InterPro"/>
</dbReference>
<dbReference type="InterPro" id="IPR007219">
    <property type="entry name" value="XnlR_reg_dom"/>
</dbReference>
<dbReference type="GO" id="GO:0005634">
    <property type="term" value="C:nucleus"/>
    <property type="evidence" value="ECO:0007669"/>
    <property type="project" value="UniProtKB-SubCell"/>
</dbReference>
<dbReference type="OrthoDB" id="1919336at2759"/>
<dbReference type="GO" id="GO:0008270">
    <property type="term" value="F:zinc ion binding"/>
    <property type="evidence" value="ECO:0007669"/>
    <property type="project" value="InterPro"/>
</dbReference>
<dbReference type="GO" id="GO:0003677">
    <property type="term" value="F:DNA binding"/>
    <property type="evidence" value="ECO:0007669"/>
    <property type="project" value="UniProtKB-KW"/>
</dbReference>
<evidence type="ECO:0000313" key="7">
    <source>
        <dbReference type="EMBL" id="CCX15419.1"/>
    </source>
</evidence>
<proteinExistence type="predicted"/>
<gene>
    <name evidence="7" type="ORF">PCON_01694</name>
</gene>
<dbReference type="PANTHER" id="PTHR46910:SF3">
    <property type="entry name" value="HALOTOLERANCE PROTEIN 9-RELATED"/>
    <property type="match status" value="1"/>
</dbReference>
<accession>U4LAP5</accession>
<dbReference type="AlphaFoldDB" id="U4LAP5"/>
<dbReference type="PANTHER" id="PTHR46910">
    <property type="entry name" value="TRANSCRIPTION FACTOR PDR1"/>
    <property type="match status" value="1"/>
</dbReference>